<sequence>MHRDQQDIRDVLYFIFEKVELTDDERIKSIVWMEYQAVEKCERAGCGHTVSSSKSRWHSSLFIANTQSTWNLERELQNKW</sequence>
<keyword evidence="2" id="KW-1185">Reference proteome</keyword>
<reference evidence="2" key="1">
    <citation type="submission" date="2010-08" db="EMBL/GenBank/DDBJ databases">
        <authorList>
            <consortium name="Caenorhabditis japonica Sequencing Consortium"/>
            <person name="Wilson R.K."/>
        </authorList>
    </citation>
    <scope>NUCLEOTIDE SEQUENCE [LARGE SCALE GENOMIC DNA]</scope>
    <source>
        <strain evidence="2">DF5081</strain>
    </source>
</reference>
<protein>
    <submittedName>
        <fullName evidence="1">Uncharacterized protein</fullName>
    </submittedName>
</protein>
<reference evidence="1" key="2">
    <citation type="submission" date="2022-06" db="UniProtKB">
        <authorList>
            <consortium name="EnsemblMetazoa"/>
        </authorList>
    </citation>
    <scope>IDENTIFICATION</scope>
    <source>
        <strain evidence="1">DF5081</strain>
    </source>
</reference>
<dbReference type="EnsemblMetazoa" id="CJA42842.1">
    <property type="protein sequence ID" value="CJA42842.1"/>
    <property type="gene ID" value="WBGene00218690"/>
</dbReference>
<name>A0A8R1ISS8_CAEJA</name>
<evidence type="ECO:0000313" key="1">
    <source>
        <dbReference type="EnsemblMetazoa" id="CJA42842.1"/>
    </source>
</evidence>
<accession>A0A8R1ISS8</accession>
<evidence type="ECO:0000313" key="2">
    <source>
        <dbReference type="Proteomes" id="UP000005237"/>
    </source>
</evidence>
<organism evidence="1 2">
    <name type="scientific">Caenorhabditis japonica</name>
    <dbReference type="NCBI Taxonomy" id="281687"/>
    <lineage>
        <taxon>Eukaryota</taxon>
        <taxon>Metazoa</taxon>
        <taxon>Ecdysozoa</taxon>
        <taxon>Nematoda</taxon>
        <taxon>Chromadorea</taxon>
        <taxon>Rhabditida</taxon>
        <taxon>Rhabditina</taxon>
        <taxon>Rhabditomorpha</taxon>
        <taxon>Rhabditoidea</taxon>
        <taxon>Rhabditidae</taxon>
        <taxon>Peloderinae</taxon>
        <taxon>Caenorhabditis</taxon>
    </lineage>
</organism>
<dbReference type="AlphaFoldDB" id="A0A8R1ISS8"/>
<proteinExistence type="predicted"/>
<dbReference type="Proteomes" id="UP000005237">
    <property type="component" value="Unassembled WGS sequence"/>
</dbReference>